<dbReference type="EMBL" id="CP012670">
    <property type="protein sequence ID" value="AUX25510.1"/>
    <property type="molecule type" value="Genomic_DNA"/>
</dbReference>
<protein>
    <submittedName>
        <fullName evidence="1">Uncharacterized protein</fullName>
    </submittedName>
</protein>
<dbReference type="AlphaFoldDB" id="A0A4P2Q7Q4"/>
<accession>A0A4P2Q7Q4</accession>
<evidence type="ECO:0000313" key="2">
    <source>
        <dbReference type="Proteomes" id="UP000295781"/>
    </source>
</evidence>
<reference evidence="1 2" key="1">
    <citation type="submission" date="2015-09" db="EMBL/GenBank/DDBJ databases">
        <title>Sorangium comparison.</title>
        <authorList>
            <person name="Zaburannyi N."/>
            <person name="Bunk B."/>
            <person name="Overmann J."/>
            <person name="Mueller R."/>
        </authorList>
    </citation>
    <scope>NUCLEOTIDE SEQUENCE [LARGE SCALE GENOMIC DNA]</scope>
    <source>
        <strain evidence="1 2">So ceGT47</strain>
    </source>
</reference>
<proteinExistence type="predicted"/>
<dbReference type="Proteomes" id="UP000295781">
    <property type="component" value="Chromosome"/>
</dbReference>
<gene>
    <name evidence="1" type="ORF">SOCEGT47_060570</name>
</gene>
<evidence type="ECO:0000313" key="1">
    <source>
        <dbReference type="EMBL" id="AUX25510.1"/>
    </source>
</evidence>
<name>A0A4P2Q7Q4_SORCE</name>
<organism evidence="1 2">
    <name type="scientific">Sorangium cellulosum</name>
    <name type="common">Polyangium cellulosum</name>
    <dbReference type="NCBI Taxonomy" id="56"/>
    <lineage>
        <taxon>Bacteria</taxon>
        <taxon>Pseudomonadati</taxon>
        <taxon>Myxococcota</taxon>
        <taxon>Polyangia</taxon>
        <taxon>Polyangiales</taxon>
        <taxon>Polyangiaceae</taxon>
        <taxon>Sorangium</taxon>
    </lineage>
</organism>
<sequence>MRSAAWGDISSERAALISSDLVNQIAAKFDEEGLTDLPPGVFCEKFKGEMRRRFEKDGNCKGLGARLMN</sequence>